<evidence type="ECO:0000256" key="1">
    <source>
        <dbReference type="SAM" id="MobiDB-lite"/>
    </source>
</evidence>
<protein>
    <submittedName>
        <fullName evidence="2">Uncharacterized protein</fullName>
    </submittedName>
</protein>
<feature type="compositionally biased region" description="Basic residues" evidence="1">
    <location>
        <begin position="48"/>
        <end position="61"/>
    </location>
</feature>
<organism evidence="2 3">
    <name type="scientific">Meloidogyne enterolobii</name>
    <name type="common">Root-knot nematode worm</name>
    <name type="synonym">Meloidogyne mayaguensis</name>
    <dbReference type="NCBI Taxonomy" id="390850"/>
    <lineage>
        <taxon>Eukaryota</taxon>
        <taxon>Metazoa</taxon>
        <taxon>Ecdysozoa</taxon>
        <taxon>Nematoda</taxon>
        <taxon>Chromadorea</taxon>
        <taxon>Rhabditida</taxon>
        <taxon>Tylenchina</taxon>
        <taxon>Tylenchomorpha</taxon>
        <taxon>Tylenchoidea</taxon>
        <taxon>Meloidogynidae</taxon>
        <taxon>Meloidogyninae</taxon>
        <taxon>Meloidogyne</taxon>
    </lineage>
</organism>
<dbReference type="AlphaFoldDB" id="A0A6V7X5Y9"/>
<sequence length="296" mass="35044">MRFCGIGIFGKIPIPQNTAVFLIEAVLVSLVHEAETSNETISVDSKKADKRKKKKNKRKLKIKEQDNNKKKNKQKDLEDIKFLDDIIKQKNRHLREIDQQNKKAEKEARKANKSEFGDNALDIQKITELFTKNEQLLNQPKSKKIVPERSAFIHINRVYISALYVLDKILLNKKFNLEDYYGIEKSIISFFELIKDYFLLFDISFEMITNWRYDNNFVKKFEDNLNSISMKYQPLVENNKELILLGHKFLEFYRIKENNVFDIIEEDLEKSLYFVLDLKQKEGEKLSVEYAISNIN</sequence>
<gene>
    <name evidence="2" type="ORF">MENT_LOCUS47734</name>
</gene>
<evidence type="ECO:0000313" key="3">
    <source>
        <dbReference type="Proteomes" id="UP000580250"/>
    </source>
</evidence>
<feature type="compositionally biased region" description="Basic and acidic residues" evidence="1">
    <location>
        <begin position="62"/>
        <end position="74"/>
    </location>
</feature>
<name>A0A6V7X5Y9_MELEN</name>
<feature type="region of interest" description="Disordered" evidence="1">
    <location>
        <begin position="41"/>
        <end position="74"/>
    </location>
</feature>
<dbReference type="Proteomes" id="UP000580250">
    <property type="component" value="Unassembled WGS sequence"/>
</dbReference>
<comment type="caution">
    <text evidence="2">The sequence shown here is derived from an EMBL/GenBank/DDBJ whole genome shotgun (WGS) entry which is preliminary data.</text>
</comment>
<evidence type="ECO:0000313" key="2">
    <source>
        <dbReference type="EMBL" id="CAD2194704.1"/>
    </source>
</evidence>
<proteinExistence type="predicted"/>
<accession>A0A6V7X5Y9</accession>
<dbReference type="EMBL" id="CAJEWN010001137">
    <property type="protein sequence ID" value="CAD2194704.1"/>
    <property type="molecule type" value="Genomic_DNA"/>
</dbReference>
<reference evidence="2 3" key="1">
    <citation type="submission" date="2020-08" db="EMBL/GenBank/DDBJ databases">
        <authorList>
            <person name="Koutsovoulos G."/>
            <person name="Danchin GJ E."/>
        </authorList>
    </citation>
    <scope>NUCLEOTIDE SEQUENCE [LARGE SCALE GENOMIC DNA]</scope>
</reference>